<dbReference type="Pfam" id="PF11383">
    <property type="entry name" value="DUF3187"/>
    <property type="match status" value="1"/>
</dbReference>
<name>A0A068NT30_FIMGI</name>
<dbReference type="EMBL" id="CP007139">
    <property type="protein sequence ID" value="AIE86551.1"/>
    <property type="molecule type" value="Genomic_DNA"/>
</dbReference>
<dbReference type="RefSeq" id="WP_025229494.1">
    <property type="nucleotide sequence ID" value="NZ_CP007139.1"/>
</dbReference>
<keyword evidence="2" id="KW-1185">Reference proteome</keyword>
<dbReference type="AlphaFoldDB" id="A0A068NT30"/>
<dbReference type="InterPro" id="IPR021523">
    <property type="entry name" value="DUF3187"/>
</dbReference>
<evidence type="ECO:0000313" key="2">
    <source>
        <dbReference type="Proteomes" id="UP000027982"/>
    </source>
</evidence>
<dbReference type="STRING" id="661478.OP10G_3183"/>
<protein>
    <submittedName>
        <fullName evidence="1">Uncharacterized protein</fullName>
    </submittedName>
</protein>
<accession>A0A068NT30</accession>
<evidence type="ECO:0000313" key="1">
    <source>
        <dbReference type="EMBL" id="AIE86551.1"/>
    </source>
</evidence>
<organism evidence="1 2">
    <name type="scientific">Fimbriimonas ginsengisoli Gsoil 348</name>
    <dbReference type="NCBI Taxonomy" id="661478"/>
    <lineage>
        <taxon>Bacteria</taxon>
        <taxon>Bacillati</taxon>
        <taxon>Armatimonadota</taxon>
        <taxon>Fimbriimonadia</taxon>
        <taxon>Fimbriimonadales</taxon>
        <taxon>Fimbriimonadaceae</taxon>
        <taxon>Fimbriimonas</taxon>
    </lineage>
</organism>
<proteinExistence type="predicted"/>
<dbReference type="KEGG" id="fgi:OP10G_3183"/>
<dbReference type="Proteomes" id="UP000027982">
    <property type="component" value="Chromosome"/>
</dbReference>
<sequence>MAILAASAMADDFGPLEIRNFRSVSIPFLRIDPRPDVLGQGERSLSLGFTAANDIRKLYVGGVAVVDEDYEIDRLLARYRVGLGHELDATFDLPILDRSGGFLDPLVSAWHRFVLRGYPSQRDGVPYGQIRVLLPGNGPYGSAFGIGDLSASLSRRLTPRLMGTVAVKLPTGDAHKILGSGAVDSAVALQYRTALGPRWTVFVQAGAVAQGSSTELRNTRPLVHQEAVVLTCRANSRDEWVAQWQGEASSTETGISGSDAPHRLISFGFHRKLSERQMLELFFSEDRDFLNIGGLTGVGPDFTAGVRVVTRF</sequence>
<dbReference type="HOGENOM" id="CLU_890676_0_0_0"/>
<reference evidence="1 2" key="1">
    <citation type="journal article" date="2014" name="PLoS ONE">
        <title>The first complete genome sequence of the class fimbriimonadia in the phylum armatimonadetes.</title>
        <authorList>
            <person name="Hu Z.Y."/>
            <person name="Wang Y.Z."/>
            <person name="Im W.T."/>
            <person name="Wang S.Y."/>
            <person name="Zhao G.P."/>
            <person name="Zheng H.J."/>
            <person name="Quan Z.X."/>
        </authorList>
    </citation>
    <scope>NUCLEOTIDE SEQUENCE [LARGE SCALE GENOMIC DNA]</scope>
    <source>
        <strain evidence="1">Gsoil 348</strain>
    </source>
</reference>
<gene>
    <name evidence="1" type="ORF">OP10G_3183</name>
</gene>
<dbReference type="OrthoDB" id="7059736at2"/>